<keyword evidence="4" id="KW-1185">Reference proteome</keyword>
<dbReference type="AlphaFoldDB" id="A0A1N6I998"/>
<keyword evidence="3" id="KW-0863">Zinc-finger</keyword>
<evidence type="ECO:0000256" key="1">
    <source>
        <dbReference type="SAM" id="MobiDB-lite"/>
    </source>
</evidence>
<sequence length="76" mass="8545">MMMNCQQATRLFSDAQERQLSLTERATLKIHIMMCAGCRNFGKQMGILREIAHDYAKGPKGANSDEKSVDSGDHRD</sequence>
<dbReference type="InterPro" id="IPR027383">
    <property type="entry name" value="Znf_put"/>
</dbReference>
<protein>
    <submittedName>
        <fullName evidence="3">Putative zinc-finger</fullName>
    </submittedName>
</protein>
<accession>A0A1N6I998</accession>
<evidence type="ECO:0000259" key="2">
    <source>
        <dbReference type="Pfam" id="PF13490"/>
    </source>
</evidence>
<evidence type="ECO:0000313" key="4">
    <source>
        <dbReference type="Proteomes" id="UP000185062"/>
    </source>
</evidence>
<dbReference type="EMBL" id="FSRO01000001">
    <property type="protein sequence ID" value="SIO28596.1"/>
    <property type="molecule type" value="Genomic_DNA"/>
</dbReference>
<dbReference type="GO" id="GO:0008270">
    <property type="term" value="F:zinc ion binding"/>
    <property type="evidence" value="ECO:0007669"/>
    <property type="project" value="UniProtKB-KW"/>
</dbReference>
<gene>
    <name evidence="3" type="ORF">SAMN02743940_1649</name>
</gene>
<name>A0A1N6I998_9PROT</name>
<dbReference type="RefSeq" id="WP_245812942.1">
    <property type="nucleotide sequence ID" value="NZ_FSRO01000001.1"/>
</dbReference>
<organism evidence="3 4">
    <name type="scientific">Nitrosomonas cryotolerans ATCC 49181</name>
    <dbReference type="NCBI Taxonomy" id="1131553"/>
    <lineage>
        <taxon>Bacteria</taxon>
        <taxon>Pseudomonadati</taxon>
        <taxon>Pseudomonadota</taxon>
        <taxon>Betaproteobacteria</taxon>
        <taxon>Nitrosomonadales</taxon>
        <taxon>Nitrosomonadaceae</taxon>
        <taxon>Nitrosomonas</taxon>
    </lineage>
</organism>
<dbReference type="eggNOG" id="COG5660">
    <property type="taxonomic scope" value="Bacteria"/>
</dbReference>
<dbReference type="STRING" id="44575.SAMN05216419_102326"/>
<proteinExistence type="predicted"/>
<keyword evidence="3" id="KW-0479">Metal-binding</keyword>
<dbReference type="Pfam" id="PF13490">
    <property type="entry name" value="zf-HC2"/>
    <property type="match status" value="1"/>
</dbReference>
<dbReference type="Proteomes" id="UP000185062">
    <property type="component" value="Unassembled WGS sequence"/>
</dbReference>
<reference evidence="3 4" key="1">
    <citation type="submission" date="2016-12" db="EMBL/GenBank/DDBJ databases">
        <authorList>
            <person name="Song W.-J."/>
            <person name="Kurnit D.M."/>
        </authorList>
    </citation>
    <scope>NUCLEOTIDE SEQUENCE [LARGE SCALE GENOMIC DNA]</scope>
    <source>
        <strain evidence="3 4">ATCC 49181</strain>
    </source>
</reference>
<keyword evidence="3" id="KW-0862">Zinc</keyword>
<evidence type="ECO:0000313" key="3">
    <source>
        <dbReference type="EMBL" id="SIO28596.1"/>
    </source>
</evidence>
<feature type="region of interest" description="Disordered" evidence="1">
    <location>
        <begin position="55"/>
        <end position="76"/>
    </location>
</feature>
<feature type="domain" description="Putative zinc-finger" evidence="2">
    <location>
        <begin position="5"/>
        <end position="39"/>
    </location>
</feature>